<comment type="caution">
    <text evidence="2">The sequence shown here is derived from an EMBL/GenBank/DDBJ whole genome shotgun (WGS) entry which is preliminary data.</text>
</comment>
<evidence type="ECO:0000313" key="2">
    <source>
        <dbReference type="EMBL" id="RIH80127.1"/>
    </source>
</evidence>
<dbReference type="PANTHER" id="PTHR43610">
    <property type="entry name" value="BLL6696 PROTEIN"/>
    <property type="match status" value="1"/>
</dbReference>
<dbReference type="EC" id="2.3.1.-" evidence="2"/>
<dbReference type="EMBL" id="QXDL01000237">
    <property type="protein sequence ID" value="RIH80127.1"/>
    <property type="molecule type" value="Genomic_DNA"/>
</dbReference>
<dbReference type="Gene3D" id="3.40.630.30">
    <property type="match status" value="1"/>
</dbReference>
<keyword evidence="3" id="KW-1185">Reference proteome</keyword>
<dbReference type="AlphaFoldDB" id="A0A399E5X1"/>
<organism evidence="2 3">
    <name type="scientific">Calidithermus terrae</name>
    <dbReference type="NCBI Taxonomy" id="1408545"/>
    <lineage>
        <taxon>Bacteria</taxon>
        <taxon>Thermotogati</taxon>
        <taxon>Deinococcota</taxon>
        <taxon>Deinococci</taxon>
        <taxon>Thermales</taxon>
        <taxon>Thermaceae</taxon>
        <taxon>Calidithermus</taxon>
    </lineage>
</organism>
<dbReference type="Proteomes" id="UP000265715">
    <property type="component" value="Unassembled WGS sequence"/>
</dbReference>
<dbReference type="OrthoDB" id="9795199at2"/>
<proteinExistence type="predicted"/>
<evidence type="ECO:0000313" key="3">
    <source>
        <dbReference type="Proteomes" id="UP000265715"/>
    </source>
</evidence>
<dbReference type="GO" id="GO:0016747">
    <property type="term" value="F:acyltransferase activity, transferring groups other than amino-acyl groups"/>
    <property type="evidence" value="ECO:0007669"/>
    <property type="project" value="InterPro"/>
</dbReference>
<reference evidence="2 3" key="1">
    <citation type="submission" date="2018-08" db="EMBL/GenBank/DDBJ databases">
        <title>Meiothermus terrae DSM 26712 genome sequencing project.</title>
        <authorList>
            <person name="Da Costa M.S."/>
            <person name="Albuquerque L."/>
            <person name="Raposo P."/>
            <person name="Froufe H.J.C."/>
            <person name="Barroso C.S."/>
            <person name="Egas C."/>
        </authorList>
    </citation>
    <scope>NUCLEOTIDE SEQUENCE [LARGE SCALE GENOMIC DNA]</scope>
    <source>
        <strain evidence="2 3">DSM 26712</strain>
    </source>
</reference>
<sequence length="195" mass="22134">MWVKPVVLQGRHLRLEPLTADHAPLWARHHEPELFAYMSRGAPQGGDAAGYAEYIEYLNAEPGRMNWAIRVGEDFAGRISYVGITPAHRKLEIGTFIVKPYHGTFVNPESKYLMLRHAFEDLGAVRVQFTVDVRNERSQRAMEKLGAVREGVLRKAAITPDGFIRDSVVYSITDDDWPRVRVGLEERLGYGVDSR</sequence>
<dbReference type="PROSITE" id="PS51186">
    <property type="entry name" value="GNAT"/>
    <property type="match status" value="1"/>
</dbReference>
<dbReference type="PANTHER" id="PTHR43610:SF1">
    <property type="entry name" value="N-ACETYLTRANSFERASE DOMAIN-CONTAINING PROTEIN"/>
    <property type="match status" value="1"/>
</dbReference>
<dbReference type="Pfam" id="PF13302">
    <property type="entry name" value="Acetyltransf_3"/>
    <property type="match status" value="1"/>
</dbReference>
<evidence type="ECO:0000259" key="1">
    <source>
        <dbReference type="PROSITE" id="PS51186"/>
    </source>
</evidence>
<accession>A0A399E5X1</accession>
<dbReference type="InterPro" id="IPR000182">
    <property type="entry name" value="GNAT_dom"/>
</dbReference>
<protein>
    <submittedName>
        <fullName evidence="2">Putative ribosomal N-acetyltransferase YdaF</fullName>
        <ecNumber evidence="2">2.3.1.-</ecNumber>
    </submittedName>
</protein>
<gene>
    <name evidence="2" type="primary">ydaF_2</name>
    <name evidence="2" type="ORF">Mterra_03548</name>
</gene>
<dbReference type="RefSeq" id="WP_027893890.1">
    <property type="nucleotide sequence ID" value="NZ_QXDL01000237.1"/>
</dbReference>
<feature type="domain" description="N-acetyltransferase" evidence="1">
    <location>
        <begin position="13"/>
        <end position="175"/>
    </location>
</feature>
<dbReference type="SUPFAM" id="SSF55729">
    <property type="entry name" value="Acyl-CoA N-acyltransferases (Nat)"/>
    <property type="match status" value="1"/>
</dbReference>
<keyword evidence="2" id="KW-0808">Transferase</keyword>
<dbReference type="InterPro" id="IPR016181">
    <property type="entry name" value="Acyl_CoA_acyltransferase"/>
</dbReference>
<name>A0A399E5X1_9DEIN</name>
<keyword evidence="2" id="KW-0012">Acyltransferase</keyword>